<gene>
    <name evidence="2" type="ORF">CY34DRAFT_804375</name>
</gene>
<evidence type="ECO:0000313" key="2">
    <source>
        <dbReference type="EMBL" id="KIK42965.1"/>
    </source>
</evidence>
<reference evidence="2 3" key="1">
    <citation type="submission" date="2014-04" db="EMBL/GenBank/DDBJ databases">
        <authorList>
            <consortium name="DOE Joint Genome Institute"/>
            <person name="Kuo A."/>
            <person name="Ruytinx J."/>
            <person name="Rineau F."/>
            <person name="Colpaert J."/>
            <person name="Kohler A."/>
            <person name="Nagy L.G."/>
            <person name="Floudas D."/>
            <person name="Copeland A."/>
            <person name="Barry K.W."/>
            <person name="Cichocki N."/>
            <person name="Veneault-Fourrey C."/>
            <person name="LaButti K."/>
            <person name="Lindquist E.A."/>
            <person name="Lipzen A."/>
            <person name="Lundell T."/>
            <person name="Morin E."/>
            <person name="Murat C."/>
            <person name="Sun H."/>
            <person name="Tunlid A."/>
            <person name="Henrissat B."/>
            <person name="Grigoriev I.V."/>
            <person name="Hibbett D.S."/>
            <person name="Martin F."/>
            <person name="Nordberg H.P."/>
            <person name="Cantor M.N."/>
            <person name="Hua S.X."/>
        </authorList>
    </citation>
    <scope>NUCLEOTIDE SEQUENCE [LARGE SCALE GENOMIC DNA]</scope>
    <source>
        <strain evidence="2 3">UH-Slu-Lm8-n1</strain>
    </source>
</reference>
<dbReference type="HOGENOM" id="CLU_1971951_0_0_1"/>
<keyword evidence="1" id="KW-0472">Membrane</keyword>
<protein>
    <submittedName>
        <fullName evidence="2">Uncharacterized protein</fullName>
    </submittedName>
</protein>
<sequence>MSALPWTLLVAFELEIIVLTMIRVYWAYRERKCLLLDILLQHNIFYFGTGLTLSVVNIVTMKCLSYNFSNMFGSFQIVMHTIIVTRMHLQFCGTSQVYDSSESESGAATSYSQLTHVELQTSSHLDA</sequence>
<feature type="transmembrane region" description="Helical" evidence="1">
    <location>
        <begin position="38"/>
        <end position="59"/>
    </location>
</feature>
<name>A0A0C9ZZ75_9AGAM</name>
<keyword evidence="1" id="KW-0812">Transmembrane</keyword>
<dbReference type="InParanoid" id="A0A0C9ZZ75"/>
<dbReference type="EMBL" id="KN835225">
    <property type="protein sequence ID" value="KIK42965.1"/>
    <property type="molecule type" value="Genomic_DNA"/>
</dbReference>
<dbReference type="AlphaFoldDB" id="A0A0C9ZZ75"/>
<evidence type="ECO:0000256" key="1">
    <source>
        <dbReference type="SAM" id="Phobius"/>
    </source>
</evidence>
<organism evidence="2 3">
    <name type="scientific">Suillus luteus UH-Slu-Lm8-n1</name>
    <dbReference type="NCBI Taxonomy" id="930992"/>
    <lineage>
        <taxon>Eukaryota</taxon>
        <taxon>Fungi</taxon>
        <taxon>Dikarya</taxon>
        <taxon>Basidiomycota</taxon>
        <taxon>Agaricomycotina</taxon>
        <taxon>Agaricomycetes</taxon>
        <taxon>Agaricomycetidae</taxon>
        <taxon>Boletales</taxon>
        <taxon>Suillineae</taxon>
        <taxon>Suillaceae</taxon>
        <taxon>Suillus</taxon>
    </lineage>
</organism>
<dbReference type="Proteomes" id="UP000054485">
    <property type="component" value="Unassembled WGS sequence"/>
</dbReference>
<keyword evidence="1" id="KW-1133">Transmembrane helix</keyword>
<accession>A0A0C9ZZ75</accession>
<keyword evidence="3" id="KW-1185">Reference proteome</keyword>
<feature type="transmembrane region" description="Helical" evidence="1">
    <location>
        <begin position="6"/>
        <end position="26"/>
    </location>
</feature>
<reference evidence="3" key="2">
    <citation type="submission" date="2015-01" db="EMBL/GenBank/DDBJ databases">
        <title>Evolutionary Origins and Diversification of the Mycorrhizal Mutualists.</title>
        <authorList>
            <consortium name="DOE Joint Genome Institute"/>
            <consortium name="Mycorrhizal Genomics Consortium"/>
            <person name="Kohler A."/>
            <person name="Kuo A."/>
            <person name="Nagy L.G."/>
            <person name="Floudas D."/>
            <person name="Copeland A."/>
            <person name="Barry K.W."/>
            <person name="Cichocki N."/>
            <person name="Veneault-Fourrey C."/>
            <person name="LaButti K."/>
            <person name="Lindquist E.A."/>
            <person name="Lipzen A."/>
            <person name="Lundell T."/>
            <person name="Morin E."/>
            <person name="Murat C."/>
            <person name="Riley R."/>
            <person name="Ohm R."/>
            <person name="Sun H."/>
            <person name="Tunlid A."/>
            <person name="Henrissat B."/>
            <person name="Grigoriev I.V."/>
            <person name="Hibbett D.S."/>
            <person name="Martin F."/>
        </authorList>
    </citation>
    <scope>NUCLEOTIDE SEQUENCE [LARGE SCALE GENOMIC DNA]</scope>
    <source>
        <strain evidence="3">UH-Slu-Lm8-n1</strain>
    </source>
</reference>
<evidence type="ECO:0000313" key="3">
    <source>
        <dbReference type="Proteomes" id="UP000054485"/>
    </source>
</evidence>
<dbReference type="OrthoDB" id="3350812at2759"/>
<proteinExistence type="predicted"/>